<dbReference type="Gene3D" id="1.20.58.300">
    <property type="entry name" value="FlgN-like"/>
    <property type="match status" value="1"/>
</dbReference>
<evidence type="ECO:0008006" key="6">
    <source>
        <dbReference type="Google" id="ProtNLM"/>
    </source>
</evidence>
<reference evidence="4 5" key="1">
    <citation type="submission" date="2014-09" db="EMBL/GenBank/DDBJ databases">
        <authorList>
            <person name="Grob C."/>
            <person name="Taubert M."/>
            <person name="Howat A.M."/>
            <person name="Burns O.J."/>
            <person name="Dixon J.L."/>
            <person name="Chen Y."/>
            <person name="Murrell J.C."/>
        </authorList>
    </citation>
    <scope>NUCLEOTIDE SEQUENCE [LARGE SCALE GENOMIC DNA]</scope>
    <source>
        <strain evidence="4">L4</strain>
    </source>
</reference>
<accession>A0A0A0BF40</accession>
<dbReference type="InterPro" id="IPR007809">
    <property type="entry name" value="FlgN-like"/>
</dbReference>
<evidence type="ECO:0000256" key="3">
    <source>
        <dbReference type="ARBA" id="ARBA00022795"/>
    </source>
</evidence>
<proteinExistence type="inferred from homology"/>
<evidence type="ECO:0000313" key="4">
    <source>
        <dbReference type="EMBL" id="KGM07148.1"/>
    </source>
</evidence>
<gene>
    <name evidence="4" type="ORF">LP43_0756</name>
</gene>
<dbReference type="STRING" id="392484.LP43_0756"/>
<dbReference type="SUPFAM" id="SSF140566">
    <property type="entry name" value="FlgN-like"/>
    <property type="match status" value="1"/>
</dbReference>
<comment type="similarity">
    <text evidence="2">Belongs to the FlgN family.</text>
</comment>
<dbReference type="Pfam" id="PF05130">
    <property type="entry name" value="FlgN"/>
    <property type="match status" value="1"/>
</dbReference>
<comment type="function">
    <text evidence="1">Required for the efficient initiation of filament assembly.</text>
</comment>
<keyword evidence="3" id="KW-1005">Bacterial flagellum biogenesis</keyword>
<sequence>MSMNAMQQLSSILQAELNLSSQLSQLLQQERDALKNAELDQITSLNQQKQPHVVQLEQLGRQREQLLKAAGFPGGKAGLEAFIANHSEPEAQHLNSLLNKLRVVAKSCREHNQINGGIVNVNRQYLVKAISILRGRDPETSSYGPGGEYTSQVVRQPLLGRV</sequence>
<dbReference type="AlphaFoldDB" id="A0A0A0BF40"/>
<dbReference type="Proteomes" id="UP000029999">
    <property type="component" value="Unassembled WGS sequence"/>
</dbReference>
<evidence type="ECO:0000313" key="5">
    <source>
        <dbReference type="Proteomes" id="UP000029999"/>
    </source>
</evidence>
<comment type="caution">
    <text evidence="4">The sequence shown here is derived from an EMBL/GenBank/DDBJ whole genome shotgun (WGS) entry which is preliminary data.</text>
</comment>
<organism evidence="4 5">
    <name type="scientific">Methylophaga thiooxydans</name>
    <dbReference type="NCBI Taxonomy" id="392484"/>
    <lineage>
        <taxon>Bacteria</taxon>
        <taxon>Pseudomonadati</taxon>
        <taxon>Pseudomonadota</taxon>
        <taxon>Gammaproteobacteria</taxon>
        <taxon>Thiotrichales</taxon>
        <taxon>Piscirickettsiaceae</taxon>
        <taxon>Methylophaga</taxon>
    </lineage>
</organism>
<dbReference type="RefSeq" id="WP_036312251.1">
    <property type="nucleotide sequence ID" value="NZ_JADFAB010000047.1"/>
</dbReference>
<evidence type="ECO:0000256" key="2">
    <source>
        <dbReference type="ARBA" id="ARBA00007703"/>
    </source>
</evidence>
<dbReference type="InterPro" id="IPR036679">
    <property type="entry name" value="FlgN-like_sf"/>
</dbReference>
<protein>
    <recommendedName>
        <fullName evidence="6">Flagellar biosynthesis protein FlgN</fullName>
    </recommendedName>
</protein>
<dbReference type="EMBL" id="JRQD01000002">
    <property type="protein sequence ID" value="KGM07148.1"/>
    <property type="molecule type" value="Genomic_DNA"/>
</dbReference>
<name>A0A0A0BF40_9GAMM</name>
<dbReference type="GO" id="GO:0044780">
    <property type="term" value="P:bacterial-type flagellum assembly"/>
    <property type="evidence" value="ECO:0007669"/>
    <property type="project" value="InterPro"/>
</dbReference>
<evidence type="ECO:0000256" key="1">
    <source>
        <dbReference type="ARBA" id="ARBA00002397"/>
    </source>
</evidence>